<sequence>MAGGGATVQLLATLQRWPGALQLAALLWRWPTTHCSLQHSSGATAATRWMSQRYCDGQQRTGPRSVGVMADNALDLPACCYDVR</sequence>
<accession>A0ABP1ALA4</accession>
<protein>
    <recommendedName>
        <fullName evidence="4">Secreted protein</fullName>
    </recommendedName>
</protein>
<feature type="chain" id="PRO_5047320661" description="Secreted protein" evidence="1">
    <location>
        <begin position="36"/>
        <end position="84"/>
    </location>
</feature>
<evidence type="ECO:0000313" key="3">
    <source>
        <dbReference type="Proteomes" id="UP001497522"/>
    </source>
</evidence>
<keyword evidence="1" id="KW-0732">Signal</keyword>
<organism evidence="2 3">
    <name type="scientific">Sphagnum jensenii</name>
    <dbReference type="NCBI Taxonomy" id="128206"/>
    <lineage>
        <taxon>Eukaryota</taxon>
        <taxon>Viridiplantae</taxon>
        <taxon>Streptophyta</taxon>
        <taxon>Embryophyta</taxon>
        <taxon>Bryophyta</taxon>
        <taxon>Sphagnophytina</taxon>
        <taxon>Sphagnopsida</taxon>
        <taxon>Sphagnales</taxon>
        <taxon>Sphagnaceae</taxon>
        <taxon>Sphagnum</taxon>
    </lineage>
</organism>
<name>A0ABP1ALA4_9BRYO</name>
<evidence type="ECO:0000313" key="2">
    <source>
        <dbReference type="EMBL" id="CAK9863192.1"/>
    </source>
</evidence>
<gene>
    <name evidence="2" type="ORF">CSSPJE1EN2_LOCUS6187</name>
</gene>
<evidence type="ECO:0008006" key="4">
    <source>
        <dbReference type="Google" id="ProtNLM"/>
    </source>
</evidence>
<feature type="signal peptide" evidence="1">
    <location>
        <begin position="1"/>
        <end position="35"/>
    </location>
</feature>
<dbReference type="EMBL" id="OZ023714">
    <property type="protein sequence ID" value="CAK9863192.1"/>
    <property type="molecule type" value="Genomic_DNA"/>
</dbReference>
<keyword evidence="3" id="KW-1185">Reference proteome</keyword>
<reference evidence="2" key="1">
    <citation type="submission" date="2024-03" db="EMBL/GenBank/DDBJ databases">
        <authorList>
            <consortium name="ELIXIR-Norway"/>
            <consortium name="Elixir Norway"/>
        </authorList>
    </citation>
    <scope>NUCLEOTIDE SEQUENCE</scope>
</reference>
<dbReference type="Proteomes" id="UP001497522">
    <property type="component" value="Chromosome 13"/>
</dbReference>
<proteinExistence type="predicted"/>
<evidence type="ECO:0000256" key="1">
    <source>
        <dbReference type="SAM" id="SignalP"/>
    </source>
</evidence>